<reference evidence="2" key="1">
    <citation type="submission" date="2015-09" db="EMBL/GenBank/DDBJ databases">
        <authorList>
            <person name="Daims H."/>
        </authorList>
    </citation>
    <scope>NUCLEOTIDE SEQUENCE [LARGE SCALE GENOMIC DNA]</scope>
</reference>
<proteinExistence type="predicted"/>
<keyword evidence="2" id="KW-1185">Reference proteome</keyword>
<dbReference type="EMBL" id="LN885086">
    <property type="protein sequence ID" value="CUQ66888.1"/>
    <property type="molecule type" value="Genomic_DNA"/>
</dbReference>
<gene>
    <name evidence="1" type="ORF">NITINOP_1916</name>
</gene>
<evidence type="ECO:0000313" key="1">
    <source>
        <dbReference type="EMBL" id="CUQ66888.1"/>
    </source>
</evidence>
<evidence type="ECO:0000313" key="2">
    <source>
        <dbReference type="Proteomes" id="UP000066284"/>
    </source>
</evidence>
<name>A0A0S4KUM3_9BACT</name>
<accession>A0A0S4KUM3</accession>
<protein>
    <submittedName>
        <fullName evidence="1">Uncharacterized protein</fullName>
    </submittedName>
</protein>
<dbReference type="KEGG" id="nio:NITINOP_1916"/>
<organism evidence="1 2">
    <name type="scientific">Candidatus Nitrospira inopinata</name>
    <dbReference type="NCBI Taxonomy" id="1715989"/>
    <lineage>
        <taxon>Bacteria</taxon>
        <taxon>Pseudomonadati</taxon>
        <taxon>Nitrospirota</taxon>
        <taxon>Nitrospiria</taxon>
        <taxon>Nitrospirales</taxon>
        <taxon>Nitrospiraceae</taxon>
        <taxon>Nitrospira</taxon>
    </lineage>
</organism>
<dbReference type="AlphaFoldDB" id="A0A0S4KUM3"/>
<dbReference type="STRING" id="1715989.NITINOP_1916"/>
<sequence length="40" mass="4375">MFVRLQRGEKSLAKYGQRLLGSAATKKPVGGDRLTNLLNS</sequence>
<dbReference type="Proteomes" id="UP000066284">
    <property type="component" value="Chromosome 1"/>
</dbReference>